<dbReference type="RefSeq" id="WP_219778113.1">
    <property type="nucleotide sequence ID" value="NZ_JAHXPT010000002.1"/>
</dbReference>
<dbReference type="EMBL" id="JAHXPT010000002">
    <property type="protein sequence ID" value="MBW6409054.1"/>
    <property type="molecule type" value="Genomic_DNA"/>
</dbReference>
<dbReference type="Proteomes" id="UP001519921">
    <property type="component" value="Unassembled WGS sequence"/>
</dbReference>
<organism evidence="1 2">
    <name type="scientific">Clostridium weizhouense</name>
    <dbReference type="NCBI Taxonomy" id="2859781"/>
    <lineage>
        <taxon>Bacteria</taxon>
        <taxon>Bacillati</taxon>
        <taxon>Bacillota</taxon>
        <taxon>Clostridia</taxon>
        <taxon>Eubacteriales</taxon>
        <taxon>Clostridiaceae</taxon>
        <taxon>Clostridium</taxon>
    </lineage>
</organism>
<name>A0ABS7AKH9_9CLOT</name>
<proteinExistence type="predicted"/>
<reference evidence="1 2" key="1">
    <citation type="submission" date="2021-07" db="EMBL/GenBank/DDBJ databases">
        <title>Clostridium weizhouense sp. nov., an anaerobic bacterium isolated from activated sludge of Petroleum wastewater.</title>
        <authorList>
            <person name="Li Q."/>
        </authorList>
    </citation>
    <scope>NUCLEOTIDE SEQUENCE [LARGE SCALE GENOMIC DNA]</scope>
    <source>
        <strain evidence="1 2">YB-6</strain>
    </source>
</reference>
<comment type="caution">
    <text evidence="1">The sequence shown here is derived from an EMBL/GenBank/DDBJ whole genome shotgun (WGS) entry which is preliminary data.</text>
</comment>
<sequence>METIVIKLTPELLENPDLDLCYRVPDRIKQLSDKKIMDNGYDYLEGKNNPIGIWMKTTSAEQNYPFIIDILKKEIFLENDLSKSVEIYISKADCDELKNCKKVYPL</sequence>
<protein>
    <submittedName>
        <fullName evidence="1">Uncharacterized protein</fullName>
    </submittedName>
</protein>
<evidence type="ECO:0000313" key="2">
    <source>
        <dbReference type="Proteomes" id="UP001519921"/>
    </source>
</evidence>
<accession>A0ABS7AKH9</accession>
<keyword evidence="2" id="KW-1185">Reference proteome</keyword>
<gene>
    <name evidence="1" type="ORF">KYD98_03030</name>
</gene>
<evidence type="ECO:0000313" key="1">
    <source>
        <dbReference type="EMBL" id="MBW6409054.1"/>
    </source>
</evidence>